<evidence type="ECO:0000313" key="1">
    <source>
        <dbReference type="EMBL" id="MBN7809521.1"/>
    </source>
</evidence>
<dbReference type="EMBL" id="JAFKCT010000001">
    <property type="protein sequence ID" value="MBN7809521.1"/>
    <property type="molecule type" value="Genomic_DNA"/>
</dbReference>
<evidence type="ECO:0000313" key="2">
    <source>
        <dbReference type="Proteomes" id="UP000664317"/>
    </source>
</evidence>
<dbReference type="Proteomes" id="UP000664317">
    <property type="component" value="Unassembled WGS sequence"/>
</dbReference>
<accession>A0ABS3C052</accession>
<name>A0ABS3C052_9BACT</name>
<keyword evidence="2" id="KW-1185">Reference proteome</keyword>
<dbReference type="RefSeq" id="WP_206576324.1">
    <property type="nucleotide sequence ID" value="NZ_JAFKCT010000001.1"/>
</dbReference>
<sequence length="142" mass="16224">MRLLLKRRYTPRGTLGRLFLGSRQLCFVREAPKSCYSPIRHCLEEGVYELEPVHTEAEGWRIRLGDGGWILSKTPDHVPETGELCPVTAYRADGTPLFTRLAFLKLLDELEEAWVGGEVVELEVVSRGVPYRLESCRIPFYS</sequence>
<proteinExistence type="predicted"/>
<organism evidence="1 2">
    <name type="scientific">Algoriphagus oliviformis</name>
    <dbReference type="NCBI Taxonomy" id="2811231"/>
    <lineage>
        <taxon>Bacteria</taxon>
        <taxon>Pseudomonadati</taxon>
        <taxon>Bacteroidota</taxon>
        <taxon>Cytophagia</taxon>
        <taxon>Cytophagales</taxon>
        <taxon>Cyclobacteriaceae</taxon>
        <taxon>Algoriphagus</taxon>
    </lineage>
</organism>
<evidence type="ECO:0008006" key="3">
    <source>
        <dbReference type="Google" id="ProtNLM"/>
    </source>
</evidence>
<gene>
    <name evidence="1" type="ORF">J0A68_01050</name>
</gene>
<protein>
    <recommendedName>
        <fullName evidence="3">DUF5675 domain-containing protein</fullName>
    </recommendedName>
</protein>
<comment type="caution">
    <text evidence="1">The sequence shown here is derived from an EMBL/GenBank/DDBJ whole genome shotgun (WGS) entry which is preliminary data.</text>
</comment>
<reference evidence="1 2" key="1">
    <citation type="submission" date="2021-03" db="EMBL/GenBank/DDBJ databases">
        <title>novel species isolated from a fishpond in China.</title>
        <authorList>
            <person name="Lu H."/>
            <person name="Cai Z."/>
        </authorList>
    </citation>
    <scope>NUCLEOTIDE SEQUENCE [LARGE SCALE GENOMIC DNA]</scope>
    <source>
        <strain evidence="1 2">H41</strain>
    </source>
</reference>